<protein>
    <submittedName>
        <fullName evidence="1">Uncharacterized protein</fullName>
    </submittedName>
</protein>
<proteinExistence type="predicted"/>
<evidence type="ECO:0000313" key="2">
    <source>
        <dbReference type="Proteomes" id="UP000823775"/>
    </source>
</evidence>
<name>A0ABS8TP94_DATST</name>
<reference evidence="1 2" key="1">
    <citation type="journal article" date="2021" name="BMC Genomics">
        <title>Datura genome reveals duplications of psychoactive alkaloid biosynthetic genes and high mutation rate following tissue culture.</title>
        <authorList>
            <person name="Rajewski A."/>
            <person name="Carter-House D."/>
            <person name="Stajich J."/>
            <person name="Litt A."/>
        </authorList>
    </citation>
    <scope>NUCLEOTIDE SEQUENCE [LARGE SCALE GENOMIC DNA]</scope>
    <source>
        <strain evidence="1">AR-01</strain>
    </source>
</reference>
<gene>
    <name evidence="1" type="ORF">HAX54_013600</name>
</gene>
<feature type="non-terminal residue" evidence="1">
    <location>
        <position position="1"/>
    </location>
</feature>
<evidence type="ECO:0000313" key="1">
    <source>
        <dbReference type="EMBL" id="MCD7472374.1"/>
    </source>
</evidence>
<dbReference type="EMBL" id="JACEIK010001821">
    <property type="protein sequence ID" value="MCD7472374.1"/>
    <property type="molecule type" value="Genomic_DNA"/>
</dbReference>
<comment type="caution">
    <text evidence="1">The sequence shown here is derived from an EMBL/GenBank/DDBJ whole genome shotgun (WGS) entry which is preliminary data.</text>
</comment>
<keyword evidence="2" id="KW-1185">Reference proteome</keyword>
<accession>A0ABS8TP94</accession>
<sequence length="101" mass="11778">ESEARICIKLRQKESPTTSWLQKLPENLEWSMPFQDKCQITSNAQLISSEGNKIGKNHHRLFKDNDYTHQCSFHQFTPATFNATEALKNEERKELKAIETI</sequence>
<dbReference type="Proteomes" id="UP000823775">
    <property type="component" value="Unassembled WGS sequence"/>
</dbReference>
<organism evidence="1 2">
    <name type="scientific">Datura stramonium</name>
    <name type="common">Jimsonweed</name>
    <name type="synonym">Common thornapple</name>
    <dbReference type="NCBI Taxonomy" id="4076"/>
    <lineage>
        <taxon>Eukaryota</taxon>
        <taxon>Viridiplantae</taxon>
        <taxon>Streptophyta</taxon>
        <taxon>Embryophyta</taxon>
        <taxon>Tracheophyta</taxon>
        <taxon>Spermatophyta</taxon>
        <taxon>Magnoliopsida</taxon>
        <taxon>eudicotyledons</taxon>
        <taxon>Gunneridae</taxon>
        <taxon>Pentapetalae</taxon>
        <taxon>asterids</taxon>
        <taxon>lamiids</taxon>
        <taxon>Solanales</taxon>
        <taxon>Solanaceae</taxon>
        <taxon>Solanoideae</taxon>
        <taxon>Datureae</taxon>
        <taxon>Datura</taxon>
    </lineage>
</organism>